<sequence>MEIIDLGLSDLDSVSFNIDDSSNMNSGSLGPGIELLMNDKKKSATGSMNIDLGDLDKLENDLNNLSSSSEASNTKSLSGFGNMFGFGSSTEQKKEIHLEPTDSNIGSATADSMGNTKTWDGFTKMNDIPQNAPAARLTDREKRRKKRAMIKKIEEWYDKGIIKNNSHYNMDSPYEEVEDEYETALEDKRKKDSIKIQGWWFITLVNSIEYANSAFNPFDLNLDGWGEQVGEDMDSYEEIFSELHEKYKGGKLSPELSLLLRLGFSAAVVNFTNKALSSATPGFNDVIKQSPELMKMFTNATVSSMSQQSPGFAFASSMMKDGGAGVPMNMGPPPAPVETKSMPPSGQRPGNNNMNFTTTPSNRPDISMGRGAAYNNAPMEQGYESMNRSQQIPSQFNPPPPQTRPEMRGPQNTDIDNILSGLKPKTVDIHINPVKTSDVLSDMGDDSMISIASLTDMQNSNMPKKSRRRNNGSNKNTISLDI</sequence>
<evidence type="ECO:0000313" key="2">
    <source>
        <dbReference type="EMBL" id="QHT85963.1"/>
    </source>
</evidence>
<dbReference type="Pfam" id="PF19071">
    <property type="entry name" value="DUF5767"/>
    <property type="match status" value="1"/>
</dbReference>
<reference evidence="2" key="1">
    <citation type="journal article" date="2020" name="Nature">
        <title>Giant virus diversity and host interactions through global metagenomics.</title>
        <authorList>
            <person name="Schulz F."/>
            <person name="Roux S."/>
            <person name="Paez-Espino D."/>
            <person name="Jungbluth S."/>
            <person name="Walsh D.A."/>
            <person name="Denef V.J."/>
            <person name="McMahon K.D."/>
            <person name="Konstantinidis K.T."/>
            <person name="Eloe-Fadrosh E.A."/>
            <person name="Kyrpides N.C."/>
            <person name="Woyke T."/>
        </authorList>
    </citation>
    <scope>NUCLEOTIDE SEQUENCE</scope>
    <source>
        <strain evidence="2">GVMAG-M-3300023184-184</strain>
    </source>
</reference>
<dbReference type="EMBL" id="MN740057">
    <property type="protein sequence ID" value="QHT85963.1"/>
    <property type="molecule type" value="Genomic_DNA"/>
</dbReference>
<feature type="compositionally biased region" description="Polar residues" evidence="1">
    <location>
        <begin position="384"/>
        <end position="395"/>
    </location>
</feature>
<proteinExistence type="predicted"/>
<protein>
    <submittedName>
        <fullName evidence="2">Uncharacterized protein</fullName>
    </submittedName>
</protein>
<feature type="region of interest" description="Disordered" evidence="1">
    <location>
        <begin position="384"/>
        <end position="416"/>
    </location>
</feature>
<feature type="compositionally biased region" description="Polar residues" evidence="1">
    <location>
        <begin position="454"/>
        <end position="463"/>
    </location>
</feature>
<name>A0A6C0I1G0_9ZZZZ</name>
<organism evidence="2">
    <name type="scientific">viral metagenome</name>
    <dbReference type="NCBI Taxonomy" id="1070528"/>
    <lineage>
        <taxon>unclassified sequences</taxon>
        <taxon>metagenomes</taxon>
        <taxon>organismal metagenomes</taxon>
    </lineage>
</organism>
<evidence type="ECO:0000256" key="1">
    <source>
        <dbReference type="SAM" id="MobiDB-lite"/>
    </source>
</evidence>
<dbReference type="InterPro" id="IPR043910">
    <property type="entry name" value="DUF5767"/>
</dbReference>
<feature type="region of interest" description="Disordered" evidence="1">
    <location>
        <begin position="454"/>
        <end position="482"/>
    </location>
</feature>
<dbReference type="AlphaFoldDB" id="A0A6C0I1G0"/>
<accession>A0A6C0I1G0</accession>